<dbReference type="RefSeq" id="WP_104434925.1">
    <property type="nucleotide sequence ID" value="NZ_PTJD01000015.1"/>
</dbReference>
<keyword evidence="3" id="KW-1185">Reference proteome</keyword>
<keyword evidence="1" id="KW-1133">Transmembrane helix</keyword>
<comment type="caution">
    <text evidence="2">The sequence shown here is derived from an EMBL/GenBank/DDBJ whole genome shotgun (WGS) entry which is preliminary data.</text>
</comment>
<dbReference type="Proteomes" id="UP000239485">
    <property type="component" value="Unassembled WGS sequence"/>
</dbReference>
<evidence type="ECO:0000313" key="3">
    <source>
        <dbReference type="Proteomes" id="UP000239485"/>
    </source>
</evidence>
<proteinExistence type="predicted"/>
<protein>
    <submittedName>
        <fullName evidence="2">Uncharacterized protein</fullName>
    </submittedName>
</protein>
<evidence type="ECO:0000313" key="2">
    <source>
        <dbReference type="EMBL" id="PPK92323.1"/>
    </source>
</evidence>
<keyword evidence="1" id="KW-0472">Membrane</keyword>
<name>A0A2S6IDS0_9ACTN</name>
<sequence length="63" mass="6710">MRSRRTLLALGPVLSLVGLVVLQVDAVQWRGLIGWGLIVLGLLVSAGSAADHRRGPRTAPGRR</sequence>
<feature type="transmembrane region" description="Helical" evidence="1">
    <location>
        <begin position="32"/>
        <end position="50"/>
    </location>
</feature>
<reference evidence="2 3" key="1">
    <citation type="submission" date="2018-02" db="EMBL/GenBank/DDBJ databases">
        <title>Genomic Encyclopedia of Archaeal and Bacterial Type Strains, Phase II (KMG-II): from individual species to whole genera.</title>
        <authorList>
            <person name="Goeker M."/>
        </authorList>
    </citation>
    <scope>NUCLEOTIDE SEQUENCE [LARGE SCALE GENOMIC DNA]</scope>
    <source>
        <strain evidence="2 3">DSM 22857</strain>
    </source>
</reference>
<evidence type="ECO:0000256" key="1">
    <source>
        <dbReference type="SAM" id="Phobius"/>
    </source>
</evidence>
<dbReference type="EMBL" id="PTJD01000015">
    <property type="protein sequence ID" value="PPK92323.1"/>
    <property type="molecule type" value="Genomic_DNA"/>
</dbReference>
<accession>A0A2S6IDS0</accession>
<dbReference type="AlphaFoldDB" id="A0A2S6IDS0"/>
<keyword evidence="1" id="KW-0812">Transmembrane</keyword>
<gene>
    <name evidence="2" type="ORF">CLV92_11569</name>
</gene>
<organism evidence="2 3">
    <name type="scientific">Kineococcus xinjiangensis</name>
    <dbReference type="NCBI Taxonomy" id="512762"/>
    <lineage>
        <taxon>Bacteria</taxon>
        <taxon>Bacillati</taxon>
        <taxon>Actinomycetota</taxon>
        <taxon>Actinomycetes</taxon>
        <taxon>Kineosporiales</taxon>
        <taxon>Kineosporiaceae</taxon>
        <taxon>Kineococcus</taxon>
    </lineage>
</organism>